<keyword evidence="3" id="KW-1185">Reference proteome</keyword>
<evidence type="ECO:0000313" key="3">
    <source>
        <dbReference type="Proteomes" id="UP001518990"/>
    </source>
</evidence>
<organism evidence="2 3">
    <name type="scientific">Roseomonas marmotae</name>
    <dbReference type="NCBI Taxonomy" id="2768161"/>
    <lineage>
        <taxon>Bacteria</taxon>
        <taxon>Pseudomonadati</taxon>
        <taxon>Pseudomonadota</taxon>
        <taxon>Alphaproteobacteria</taxon>
        <taxon>Acetobacterales</taxon>
        <taxon>Roseomonadaceae</taxon>
        <taxon>Roseomonas</taxon>
    </lineage>
</organism>
<protein>
    <submittedName>
        <fullName evidence="2">DUF2842 domain-containing protein</fullName>
    </submittedName>
</protein>
<dbReference type="InterPro" id="IPR021265">
    <property type="entry name" value="DUF2842"/>
</dbReference>
<keyword evidence="1" id="KW-0472">Membrane</keyword>
<reference evidence="2 3" key="1">
    <citation type="submission" date="2020-09" db="EMBL/GenBank/DDBJ databases">
        <title>Roseomonas.</title>
        <authorList>
            <person name="Zhu W."/>
        </authorList>
    </citation>
    <scope>NUCLEOTIDE SEQUENCE [LARGE SCALE GENOMIC DNA]</scope>
    <source>
        <strain evidence="2 3">1311</strain>
    </source>
</reference>
<feature type="transmembrane region" description="Helical" evidence="1">
    <location>
        <begin position="7"/>
        <end position="26"/>
    </location>
</feature>
<accession>A0ABS3K842</accession>
<dbReference type="RefSeq" id="WP_207445214.1">
    <property type="nucleotide sequence ID" value="NZ_CP061091.1"/>
</dbReference>
<comment type="caution">
    <text evidence="2">The sequence shown here is derived from an EMBL/GenBank/DDBJ whole genome shotgun (WGS) entry which is preliminary data.</text>
</comment>
<gene>
    <name evidence="2" type="ORF">IAI60_03170</name>
</gene>
<proteinExistence type="predicted"/>
<evidence type="ECO:0000313" key="2">
    <source>
        <dbReference type="EMBL" id="MBO1073605.1"/>
    </source>
</evidence>
<dbReference type="EMBL" id="JACTNF010000002">
    <property type="protein sequence ID" value="MBO1073605.1"/>
    <property type="molecule type" value="Genomic_DNA"/>
</dbReference>
<evidence type="ECO:0000256" key="1">
    <source>
        <dbReference type="SAM" id="Phobius"/>
    </source>
</evidence>
<dbReference type="Proteomes" id="UP001518990">
    <property type="component" value="Unassembled WGS sequence"/>
</dbReference>
<name>A0ABS3K842_9PROT</name>
<sequence length="63" mass="7489">MSRKPLALLIGFVGLLLYLFLVLWIGDWVQRLHWLLQIPFYVLAGFIWVFPVRALMFWAAGRR</sequence>
<keyword evidence="1" id="KW-0812">Transmembrane</keyword>
<dbReference type="Pfam" id="PF11003">
    <property type="entry name" value="DUF2842"/>
    <property type="match status" value="1"/>
</dbReference>
<keyword evidence="1" id="KW-1133">Transmembrane helix</keyword>
<feature type="transmembrane region" description="Helical" evidence="1">
    <location>
        <begin position="38"/>
        <end position="60"/>
    </location>
</feature>